<dbReference type="RefSeq" id="WP_346151879.1">
    <property type="nucleotide sequence ID" value="NZ_BAAATE010000021.1"/>
</dbReference>
<gene>
    <name evidence="10" type="ORF">GCM10010412_066050</name>
</gene>
<sequence length="579" mass="62673">MHEDGGPRLLTDRYLLQDRLGSGGMGTVWRATDHLLRRTVAVKETHLRTKGKEATRIRREARAIARVSHPNVVNVYDLVNHDDRLWLVMEIVDGPSLKEHVATAGPMDPSVVAGIGLQLLSALESVHAAGALHRDIKPGNVLLRHDGRVVLCDFGIAALDGTTGSFTTTGAVMGSFEYIAPERLSDQPVGPPSDLFSLGVTLCVLLSGRSPFARQEAVSVLHAILHKEPEIPAAAGPLRPLLEALLRKNPADRPSIAEASEMLRPLAATAPAGLGLTKRVRRFGAVPRRRLLGSAALSAAVLLATVVTAGSLVNRPDGGAGVKAAETGSPAKQSTGHGSSASAHPTRIDEVLPVPDDPDLDAPGHYWMFSDDRYMRVHISTSGYPVGDIPVTPSPLEAWDDTFKNLQGFQKKIDATLRVPGSPNEYWVFSGSQYIRIRVGASPEFDDALVAGPRPLSDWENAFGGLPDDGIDAVMRTPDDPDQYWVFAGDQYVRTKLDGEGPGGHVAHGLAKLDDWTGTFRNLPAFRQRIDAAMPVPDEPNNYWVFSGTQYMKIQVADRTYEDTVLEGPEPLRNWAAFQ</sequence>
<feature type="domain" description="Protein kinase" evidence="9">
    <location>
        <begin position="14"/>
        <end position="267"/>
    </location>
</feature>
<reference evidence="10 11" key="1">
    <citation type="journal article" date="2019" name="Int. J. Syst. Evol. Microbiol.">
        <title>The Global Catalogue of Microorganisms (GCM) 10K type strain sequencing project: providing services to taxonomists for standard genome sequencing and annotation.</title>
        <authorList>
            <consortium name="The Broad Institute Genomics Platform"/>
            <consortium name="The Broad Institute Genome Sequencing Center for Infectious Disease"/>
            <person name="Wu L."/>
            <person name="Ma J."/>
        </authorList>
    </citation>
    <scope>NUCLEOTIDE SEQUENCE [LARGE SCALE GENOMIC DNA]</scope>
    <source>
        <strain evidence="10 11">JCM 6835</strain>
    </source>
</reference>
<evidence type="ECO:0000256" key="8">
    <source>
        <dbReference type="SAM" id="MobiDB-lite"/>
    </source>
</evidence>
<dbReference type="SMART" id="SM00220">
    <property type="entry name" value="S_TKc"/>
    <property type="match status" value="1"/>
</dbReference>
<keyword evidence="11" id="KW-1185">Reference proteome</keyword>
<dbReference type="EC" id="2.7.11.1" evidence="1"/>
<proteinExistence type="predicted"/>
<dbReference type="InterPro" id="IPR017441">
    <property type="entry name" value="Protein_kinase_ATP_BS"/>
</dbReference>
<evidence type="ECO:0000313" key="10">
    <source>
        <dbReference type="EMBL" id="GAA2681304.1"/>
    </source>
</evidence>
<name>A0ABN3SPW3_9ACTN</name>
<protein>
    <recommendedName>
        <fullName evidence="1">non-specific serine/threonine protein kinase</fullName>
        <ecNumber evidence="1">2.7.11.1</ecNumber>
    </recommendedName>
</protein>
<dbReference type="Gene3D" id="1.10.510.10">
    <property type="entry name" value="Transferase(Phosphotransferase) domain 1"/>
    <property type="match status" value="1"/>
</dbReference>
<dbReference type="Proteomes" id="UP001501666">
    <property type="component" value="Unassembled WGS sequence"/>
</dbReference>
<evidence type="ECO:0000256" key="4">
    <source>
        <dbReference type="ARBA" id="ARBA00022741"/>
    </source>
</evidence>
<dbReference type="EMBL" id="BAAATE010000021">
    <property type="protein sequence ID" value="GAA2681304.1"/>
    <property type="molecule type" value="Genomic_DNA"/>
</dbReference>
<dbReference type="SUPFAM" id="SSF50923">
    <property type="entry name" value="Hemopexin-like domain"/>
    <property type="match status" value="1"/>
</dbReference>
<dbReference type="CDD" id="cd14014">
    <property type="entry name" value="STKc_PknB_like"/>
    <property type="match status" value="1"/>
</dbReference>
<dbReference type="InterPro" id="IPR036375">
    <property type="entry name" value="Hemopexin-like_dom_sf"/>
</dbReference>
<evidence type="ECO:0000256" key="3">
    <source>
        <dbReference type="ARBA" id="ARBA00022679"/>
    </source>
</evidence>
<dbReference type="SUPFAM" id="SSF56112">
    <property type="entry name" value="Protein kinase-like (PK-like)"/>
    <property type="match status" value="1"/>
</dbReference>
<keyword evidence="2" id="KW-0723">Serine/threonine-protein kinase</keyword>
<evidence type="ECO:0000256" key="1">
    <source>
        <dbReference type="ARBA" id="ARBA00012513"/>
    </source>
</evidence>
<feature type="compositionally biased region" description="Polar residues" evidence="8">
    <location>
        <begin position="330"/>
        <end position="343"/>
    </location>
</feature>
<keyword evidence="4 7" id="KW-0547">Nucleotide-binding</keyword>
<dbReference type="PANTHER" id="PTHR43289:SF6">
    <property type="entry name" value="SERINE_THREONINE-PROTEIN KINASE NEKL-3"/>
    <property type="match status" value="1"/>
</dbReference>
<accession>A0ABN3SPW3</accession>
<evidence type="ECO:0000313" key="11">
    <source>
        <dbReference type="Proteomes" id="UP001501666"/>
    </source>
</evidence>
<dbReference type="PROSITE" id="PS50011">
    <property type="entry name" value="PROTEIN_KINASE_DOM"/>
    <property type="match status" value="1"/>
</dbReference>
<evidence type="ECO:0000259" key="9">
    <source>
        <dbReference type="PROSITE" id="PS50011"/>
    </source>
</evidence>
<feature type="region of interest" description="Disordered" evidence="8">
    <location>
        <begin position="315"/>
        <end position="351"/>
    </location>
</feature>
<comment type="caution">
    <text evidence="10">The sequence shown here is derived from an EMBL/GenBank/DDBJ whole genome shotgun (WGS) entry which is preliminary data.</text>
</comment>
<organism evidence="10 11">
    <name type="scientific">Nonomuraea recticatena</name>
    <dbReference type="NCBI Taxonomy" id="46178"/>
    <lineage>
        <taxon>Bacteria</taxon>
        <taxon>Bacillati</taxon>
        <taxon>Actinomycetota</taxon>
        <taxon>Actinomycetes</taxon>
        <taxon>Streptosporangiales</taxon>
        <taxon>Streptosporangiaceae</taxon>
        <taxon>Nonomuraea</taxon>
    </lineage>
</organism>
<dbReference type="PROSITE" id="PS00107">
    <property type="entry name" value="PROTEIN_KINASE_ATP"/>
    <property type="match status" value="1"/>
</dbReference>
<evidence type="ECO:0000256" key="7">
    <source>
        <dbReference type="PROSITE-ProRule" id="PRU10141"/>
    </source>
</evidence>
<dbReference type="PANTHER" id="PTHR43289">
    <property type="entry name" value="MITOGEN-ACTIVATED PROTEIN KINASE KINASE KINASE 20-RELATED"/>
    <property type="match status" value="1"/>
</dbReference>
<keyword evidence="6 7" id="KW-0067">ATP-binding</keyword>
<dbReference type="Pfam" id="PF00069">
    <property type="entry name" value="Pkinase"/>
    <property type="match status" value="1"/>
</dbReference>
<dbReference type="InterPro" id="IPR000719">
    <property type="entry name" value="Prot_kinase_dom"/>
</dbReference>
<dbReference type="Gene3D" id="3.30.200.20">
    <property type="entry name" value="Phosphorylase Kinase, domain 1"/>
    <property type="match status" value="1"/>
</dbReference>
<feature type="binding site" evidence="7">
    <location>
        <position position="43"/>
    </location>
    <ligand>
        <name>ATP</name>
        <dbReference type="ChEBI" id="CHEBI:30616"/>
    </ligand>
</feature>
<dbReference type="Gene3D" id="2.110.10.10">
    <property type="entry name" value="Hemopexin-like domain"/>
    <property type="match status" value="1"/>
</dbReference>
<evidence type="ECO:0000256" key="5">
    <source>
        <dbReference type="ARBA" id="ARBA00022777"/>
    </source>
</evidence>
<keyword evidence="3" id="KW-0808">Transferase</keyword>
<keyword evidence="5" id="KW-0418">Kinase</keyword>
<dbReference type="InterPro" id="IPR011009">
    <property type="entry name" value="Kinase-like_dom_sf"/>
</dbReference>
<evidence type="ECO:0000256" key="2">
    <source>
        <dbReference type="ARBA" id="ARBA00022527"/>
    </source>
</evidence>
<evidence type="ECO:0000256" key="6">
    <source>
        <dbReference type="ARBA" id="ARBA00022840"/>
    </source>
</evidence>